<dbReference type="EMBL" id="OA882069">
    <property type="protein sequence ID" value="CAD7272443.1"/>
    <property type="molecule type" value="Genomic_DNA"/>
</dbReference>
<evidence type="ECO:0000313" key="7">
    <source>
        <dbReference type="EMBL" id="CAD7272443.1"/>
    </source>
</evidence>
<dbReference type="GO" id="GO:0008270">
    <property type="term" value="F:zinc ion binding"/>
    <property type="evidence" value="ECO:0007669"/>
    <property type="project" value="UniProtKB-KW"/>
</dbReference>
<proteinExistence type="predicted"/>
<dbReference type="InterPro" id="IPR007588">
    <property type="entry name" value="Znf_FLYWCH"/>
</dbReference>
<dbReference type="SUPFAM" id="SSF54695">
    <property type="entry name" value="POZ domain"/>
    <property type="match status" value="1"/>
</dbReference>
<dbReference type="AlphaFoldDB" id="A0A7R9BEZ8"/>
<dbReference type="Pfam" id="PF04500">
    <property type="entry name" value="FLYWCH"/>
    <property type="match status" value="1"/>
</dbReference>
<evidence type="ECO:0000259" key="6">
    <source>
        <dbReference type="Pfam" id="PF04500"/>
    </source>
</evidence>
<dbReference type="InterPro" id="IPR011333">
    <property type="entry name" value="SKP1/BTB/POZ_sf"/>
</dbReference>
<keyword evidence="8" id="KW-1185">Reference proteome</keyword>
<keyword evidence="3" id="KW-0862">Zinc</keyword>
<feature type="compositionally biased region" description="Basic residues" evidence="4">
    <location>
        <begin position="143"/>
        <end position="153"/>
    </location>
</feature>
<accession>A0A7R9BEZ8</accession>
<keyword evidence="2" id="KW-0863">Zinc-finger</keyword>
<feature type="domain" description="BTB" evidence="5">
    <location>
        <begin position="53"/>
        <end position="113"/>
    </location>
</feature>
<evidence type="ECO:0000313" key="8">
    <source>
        <dbReference type="Proteomes" id="UP000678499"/>
    </source>
</evidence>
<evidence type="ECO:0000256" key="2">
    <source>
        <dbReference type="ARBA" id="ARBA00022771"/>
    </source>
</evidence>
<gene>
    <name evidence="7" type="ORF">NMOB1V02_LOCUS373</name>
</gene>
<feature type="domain" description="FLYWCH-type" evidence="6">
    <location>
        <begin position="227"/>
        <end position="289"/>
    </location>
</feature>
<keyword evidence="1" id="KW-0479">Metal-binding</keyword>
<protein>
    <recommendedName>
        <fullName evidence="9">FLYWCH-type domain-containing protein</fullName>
    </recommendedName>
</protein>
<reference evidence="7" key="1">
    <citation type="submission" date="2020-11" db="EMBL/GenBank/DDBJ databases">
        <authorList>
            <person name="Tran Van P."/>
        </authorList>
    </citation>
    <scope>NUCLEOTIDE SEQUENCE</scope>
</reference>
<feature type="region of interest" description="Disordered" evidence="4">
    <location>
        <begin position="130"/>
        <end position="160"/>
    </location>
</feature>
<evidence type="ECO:0000259" key="5">
    <source>
        <dbReference type="Pfam" id="PF00651"/>
    </source>
</evidence>
<dbReference type="Pfam" id="PF00651">
    <property type="entry name" value="BTB"/>
    <property type="match status" value="1"/>
</dbReference>
<evidence type="ECO:0000256" key="4">
    <source>
        <dbReference type="SAM" id="MobiDB-lite"/>
    </source>
</evidence>
<evidence type="ECO:0000256" key="3">
    <source>
        <dbReference type="ARBA" id="ARBA00022833"/>
    </source>
</evidence>
<evidence type="ECO:0008006" key="9">
    <source>
        <dbReference type="Google" id="ProtNLM"/>
    </source>
</evidence>
<name>A0A7R9BEZ8_9CRUS</name>
<sequence>MFTREFCHSPVRLRDPFLNTPNASDLHRCLSAEYSPCLTKSQVSTQDRTLRAYLEHFFQTQTSTNPVFVLPKAEPKSVMHLLEFMYTGETRVEMDQLAEFGELANLLDVRILKELWPLESIEVKKEISDAEDMNMTSSPPPKNRARGGPKSKRKPVDFYPGEDSSVDFDVLENTAEVSTLASSSSNADHRHGLLYFKNISLLSAAVAVPVDRLAMDVPPQFDVMEIMKTQKGYYKLAYKGYVYRKHASSVDRVSWRCEHRNCKGRATTPIDFEEYQGRDVVTITQLHSHPASTVRVEVLRARTKALNAATGNQAPEEIVANAVAGLSEEALSKESVPDAHENLYMGNHWPKIWRLSRILCVQASFGPLRLFAIMLIELVNVESSIYSPLFDVDPAFE</sequence>
<dbReference type="EMBL" id="CAJPEX010000032">
    <property type="protein sequence ID" value="CAG0912595.1"/>
    <property type="molecule type" value="Genomic_DNA"/>
</dbReference>
<dbReference type="Proteomes" id="UP000678499">
    <property type="component" value="Unassembled WGS sequence"/>
</dbReference>
<dbReference type="Gene3D" id="3.30.710.10">
    <property type="entry name" value="Potassium Channel Kv1.1, Chain A"/>
    <property type="match status" value="1"/>
</dbReference>
<organism evidence="7">
    <name type="scientific">Notodromas monacha</name>
    <dbReference type="NCBI Taxonomy" id="399045"/>
    <lineage>
        <taxon>Eukaryota</taxon>
        <taxon>Metazoa</taxon>
        <taxon>Ecdysozoa</taxon>
        <taxon>Arthropoda</taxon>
        <taxon>Crustacea</taxon>
        <taxon>Oligostraca</taxon>
        <taxon>Ostracoda</taxon>
        <taxon>Podocopa</taxon>
        <taxon>Podocopida</taxon>
        <taxon>Cypridocopina</taxon>
        <taxon>Cypridoidea</taxon>
        <taxon>Cyprididae</taxon>
        <taxon>Notodromas</taxon>
    </lineage>
</organism>
<evidence type="ECO:0000256" key="1">
    <source>
        <dbReference type="ARBA" id="ARBA00022723"/>
    </source>
</evidence>
<dbReference type="InterPro" id="IPR000210">
    <property type="entry name" value="BTB/POZ_dom"/>
</dbReference>
<dbReference type="Gene3D" id="2.20.25.240">
    <property type="match status" value="1"/>
</dbReference>